<name>A0A3S4AGX0_9MICO</name>
<keyword evidence="2" id="KW-0472">Membrane</keyword>
<dbReference type="EMBL" id="RZNC01000004">
    <property type="protein sequence ID" value="RWZ59652.1"/>
    <property type="molecule type" value="Genomic_DNA"/>
</dbReference>
<dbReference type="RefSeq" id="WP_128499501.1">
    <property type="nucleotide sequence ID" value="NZ_RZNC01000004.1"/>
</dbReference>
<gene>
    <name evidence="3" type="ORF">ELQ92_12575</name>
</gene>
<evidence type="ECO:0000313" key="3">
    <source>
        <dbReference type="EMBL" id="RWZ59652.1"/>
    </source>
</evidence>
<dbReference type="AlphaFoldDB" id="A0A3S4AGX0"/>
<feature type="transmembrane region" description="Helical" evidence="2">
    <location>
        <begin position="86"/>
        <end position="106"/>
    </location>
</feature>
<dbReference type="OrthoDB" id="10015680at2"/>
<feature type="compositionally biased region" description="Low complexity" evidence="1">
    <location>
        <begin position="1"/>
        <end position="19"/>
    </location>
</feature>
<reference evidence="3 4" key="1">
    <citation type="submission" date="2018-12" db="EMBL/GenBank/DDBJ databases">
        <authorList>
            <person name="Li F."/>
        </authorList>
    </citation>
    <scope>NUCLEOTIDE SEQUENCE [LARGE SCALE GENOMIC DNA]</scope>
    <source>
        <strain evidence="3 4">8H24J-4-2</strain>
    </source>
</reference>
<dbReference type="Proteomes" id="UP000288603">
    <property type="component" value="Unassembled WGS sequence"/>
</dbReference>
<feature type="transmembrane region" description="Helical" evidence="2">
    <location>
        <begin position="149"/>
        <end position="177"/>
    </location>
</feature>
<evidence type="ECO:0000256" key="2">
    <source>
        <dbReference type="SAM" id="Phobius"/>
    </source>
</evidence>
<feature type="transmembrane region" description="Helical" evidence="2">
    <location>
        <begin position="118"/>
        <end position="143"/>
    </location>
</feature>
<keyword evidence="2" id="KW-1133">Transmembrane helix</keyword>
<evidence type="ECO:0000313" key="4">
    <source>
        <dbReference type="Proteomes" id="UP000288603"/>
    </source>
</evidence>
<evidence type="ECO:0000256" key="1">
    <source>
        <dbReference type="SAM" id="MobiDB-lite"/>
    </source>
</evidence>
<proteinExistence type="predicted"/>
<comment type="caution">
    <text evidence="3">The sequence shown here is derived from an EMBL/GenBank/DDBJ whole genome shotgun (WGS) entry which is preliminary data.</text>
</comment>
<protein>
    <submittedName>
        <fullName evidence="3">Uncharacterized protein</fullName>
    </submittedName>
</protein>
<accession>A0A3S4AGX0</accession>
<keyword evidence="4" id="KW-1185">Reference proteome</keyword>
<keyword evidence="2" id="KW-0812">Transmembrane</keyword>
<sequence length="186" mass="19601">MTNDQGNPGQNPWPQQPSGQPQPYPQQQPYGQQYGAPSAGQRPPRSFREPLVGAIAVVVVAVVLTILNTVSTLTFGYGSEYIGQRLMYLVLPIAFAGLAFVGAAFVSPIDRAATRTAFLRSALIAGGLGAAALFLLTTVLTLVEGGDFLASFVSSGIVGTLSQSIEYIAVFIAAILLDRLGRNRTS</sequence>
<feature type="transmembrane region" description="Helical" evidence="2">
    <location>
        <begin position="51"/>
        <end position="74"/>
    </location>
</feature>
<organism evidence="3 4">
    <name type="scientific">Labedella populi</name>
    <dbReference type="NCBI Taxonomy" id="2498850"/>
    <lineage>
        <taxon>Bacteria</taxon>
        <taxon>Bacillati</taxon>
        <taxon>Actinomycetota</taxon>
        <taxon>Actinomycetes</taxon>
        <taxon>Micrococcales</taxon>
        <taxon>Microbacteriaceae</taxon>
        <taxon>Labedella</taxon>
    </lineage>
</organism>
<feature type="region of interest" description="Disordered" evidence="1">
    <location>
        <begin position="1"/>
        <end position="43"/>
    </location>
</feature>